<evidence type="ECO:0000256" key="8">
    <source>
        <dbReference type="RuleBase" id="RU003346"/>
    </source>
</evidence>
<dbReference type="NCBIfam" id="TIGR00879">
    <property type="entry name" value="SP"/>
    <property type="match status" value="1"/>
</dbReference>
<dbReference type="Proteomes" id="UP000812966">
    <property type="component" value="Unassembled WGS sequence"/>
</dbReference>
<dbReference type="InterPro" id="IPR003663">
    <property type="entry name" value="Sugar/inositol_transpt"/>
</dbReference>
<dbReference type="InterPro" id="IPR005828">
    <property type="entry name" value="MFS_sugar_transport-like"/>
</dbReference>
<dbReference type="CDD" id="cd17356">
    <property type="entry name" value="MFS_HXT"/>
    <property type="match status" value="1"/>
</dbReference>
<dbReference type="InterPro" id="IPR020846">
    <property type="entry name" value="MFS_dom"/>
</dbReference>
<dbReference type="FunFam" id="1.20.1250.20:FF:000026">
    <property type="entry name" value="MFS quinate transporter QutD"/>
    <property type="match status" value="1"/>
</dbReference>
<dbReference type="InterPro" id="IPR005829">
    <property type="entry name" value="Sugar_transporter_CS"/>
</dbReference>
<dbReference type="PANTHER" id="PTHR48022">
    <property type="entry name" value="PLASTIDIC GLUCOSE TRANSPORTER 4"/>
    <property type="match status" value="1"/>
</dbReference>
<dbReference type="InterPro" id="IPR036259">
    <property type="entry name" value="MFS_trans_sf"/>
</dbReference>
<feature type="transmembrane region" description="Helical" evidence="9">
    <location>
        <begin position="120"/>
        <end position="137"/>
    </location>
</feature>
<gene>
    <name evidence="11" type="ORF">FFLO_03542</name>
</gene>
<evidence type="ECO:0000256" key="9">
    <source>
        <dbReference type="SAM" id="Phobius"/>
    </source>
</evidence>
<dbReference type="GO" id="GO:0005351">
    <property type="term" value="F:carbohydrate:proton symporter activity"/>
    <property type="evidence" value="ECO:0007669"/>
    <property type="project" value="TreeGrafter"/>
</dbReference>
<dbReference type="GO" id="GO:0016020">
    <property type="term" value="C:membrane"/>
    <property type="evidence" value="ECO:0007669"/>
    <property type="project" value="UniProtKB-SubCell"/>
</dbReference>
<accession>A0A8K0NN43</accession>
<feature type="transmembrane region" description="Helical" evidence="9">
    <location>
        <begin position="450"/>
        <end position="472"/>
    </location>
</feature>
<dbReference type="PRINTS" id="PR00171">
    <property type="entry name" value="SUGRTRNSPORT"/>
</dbReference>
<keyword evidence="6 9" id="KW-0472">Membrane</keyword>
<dbReference type="OrthoDB" id="8120565at2759"/>
<keyword evidence="12" id="KW-1185">Reference proteome</keyword>
<evidence type="ECO:0000256" key="6">
    <source>
        <dbReference type="ARBA" id="ARBA00023136"/>
    </source>
</evidence>
<dbReference type="Gene3D" id="1.20.1250.20">
    <property type="entry name" value="MFS general substrate transporter like domains"/>
    <property type="match status" value="1"/>
</dbReference>
<dbReference type="PROSITE" id="PS00217">
    <property type="entry name" value="SUGAR_TRANSPORT_2"/>
    <property type="match status" value="1"/>
</dbReference>
<feature type="transmembrane region" description="Helical" evidence="9">
    <location>
        <begin position="32"/>
        <end position="49"/>
    </location>
</feature>
<feature type="transmembrane region" description="Helical" evidence="9">
    <location>
        <begin position="380"/>
        <end position="402"/>
    </location>
</feature>
<evidence type="ECO:0000256" key="1">
    <source>
        <dbReference type="ARBA" id="ARBA00004141"/>
    </source>
</evidence>
<feature type="transmembrane region" description="Helical" evidence="9">
    <location>
        <begin position="478"/>
        <end position="499"/>
    </location>
</feature>
<keyword evidence="3 8" id="KW-0813">Transport</keyword>
<organism evidence="11 12">
    <name type="scientific">Filobasidium floriforme</name>
    <dbReference type="NCBI Taxonomy" id="5210"/>
    <lineage>
        <taxon>Eukaryota</taxon>
        <taxon>Fungi</taxon>
        <taxon>Dikarya</taxon>
        <taxon>Basidiomycota</taxon>
        <taxon>Agaricomycotina</taxon>
        <taxon>Tremellomycetes</taxon>
        <taxon>Filobasidiales</taxon>
        <taxon>Filobasidiaceae</taxon>
        <taxon>Filobasidium</taxon>
    </lineage>
</organism>
<dbReference type="EMBL" id="JABELV010000066">
    <property type="protein sequence ID" value="KAG7535944.1"/>
    <property type="molecule type" value="Genomic_DNA"/>
</dbReference>
<keyword evidence="4 9" id="KW-0812">Transmembrane</keyword>
<proteinExistence type="inferred from homology"/>
<sequence>MGGGGAAGADAAFGIPTQGPSGFRGLVSNKKALGLATFASLGGVLYGYNQGVFAQVQVMYDFQRRYQAVLGDPDLSQEALDDSVDAVKKGLLTSILELGAFVGALIAAPIADKISRKRSISMWCVVFMLGTALQVGANDNIDFIWAGRWIGGMAVGALSMLVPMYNGELAPPGIRGSLVALQQLAITFGILISYWISYGTNFIGGEAAWRIPLALQLIPAIVLCGGAFFLPYSPRWLMLRGREEECLMTLANLRDAEPESLLIQSEYMALQAEQLVQEDEKHERYGPGKSEFYYAIRDYKRLLTTKTLLHRLFLGASAQALQQWSGINAVIYYAPTIFRSIGLPESMTGILATGIVGVVNFVFTIPAVLFVDNWGRKPTLLLGSLSLAICLAIISAIVAQFGDNWTANQTAGNAAVAFLYIYIAIFAVTWGPLAWVVSTEVFPLSLRAKGMGFSSAVNWLMNFVVATITPIALQNIGYGTYLLFMAFMILGVLWAFFLLPELKNRTLEEIDAFFRDQSGAEDAARRQRIAKQIGLDKLPVQEVKHQEDVSHAA</sequence>
<dbReference type="PROSITE" id="PS50850">
    <property type="entry name" value="MFS"/>
    <property type="match status" value="1"/>
</dbReference>
<dbReference type="PANTHER" id="PTHR48022:SF2">
    <property type="entry name" value="PLASTIDIC GLUCOSE TRANSPORTER 4"/>
    <property type="match status" value="1"/>
</dbReference>
<evidence type="ECO:0000256" key="3">
    <source>
        <dbReference type="ARBA" id="ARBA00022448"/>
    </source>
</evidence>
<name>A0A8K0NN43_9TREE</name>
<feature type="domain" description="Major facilitator superfamily (MFS) profile" evidence="10">
    <location>
        <begin position="35"/>
        <end position="503"/>
    </location>
</feature>
<comment type="catalytic activity">
    <reaction evidence="7">
        <text>myo-inositol(out) + H(+)(out) = myo-inositol(in) + H(+)(in)</text>
        <dbReference type="Rhea" id="RHEA:60364"/>
        <dbReference type="ChEBI" id="CHEBI:15378"/>
        <dbReference type="ChEBI" id="CHEBI:17268"/>
    </reaction>
</comment>
<dbReference type="SUPFAM" id="SSF103473">
    <property type="entry name" value="MFS general substrate transporter"/>
    <property type="match status" value="1"/>
</dbReference>
<evidence type="ECO:0000256" key="4">
    <source>
        <dbReference type="ARBA" id="ARBA00022692"/>
    </source>
</evidence>
<protein>
    <recommendedName>
        <fullName evidence="10">Major facilitator superfamily (MFS) profile domain-containing protein</fullName>
    </recommendedName>
</protein>
<reference evidence="11" key="1">
    <citation type="submission" date="2020-04" db="EMBL/GenBank/DDBJ databases">
        <title>Analysis of mating type loci in Filobasidium floriforme.</title>
        <authorList>
            <person name="Nowrousian M."/>
        </authorList>
    </citation>
    <scope>NUCLEOTIDE SEQUENCE</scope>
    <source>
        <strain evidence="11">CBS 6242</strain>
    </source>
</reference>
<feature type="transmembrane region" description="Helical" evidence="9">
    <location>
        <begin position="346"/>
        <end position="371"/>
    </location>
</feature>
<comment type="similarity">
    <text evidence="2 8">Belongs to the major facilitator superfamily. Sugar transporter (TC 2.A.1.1) family.</text>
</comment>
<dbReference type="InterPro" id="IPR050360">
    <property type="entry name" value="MFS_Sugar_Transporters"/>
</dbReference>
<dbReference type="PROSITE" id="PS00216">
    <property type="entry name" value="SUGAR_TRANSPORT_1"/>
    <property type="match status" value="1"/>
</dbReference>
<keyword evidence="5 9" id="KW-1133">Transmembrane helix</keyword>
<comment type="subcellular location">
    <subcellularLocation>
        <location evidence="1">Membrane</location>
        <topology evidence="1">Multi-pass membrane protein</topology>
    </subcellularLocation>
</comment>
<evidence type="ECO:0000256" key="7">
    <source>
        <dbReference type="ARBA" id="ARBA00049119"/>
    </source>
</evidence>
<dbReference type="Pfam" id="PF00083">
    <property type="entry name" value="Sugar_tr"/>
    <property type="match status" value="1"/>
</dbReference>
<feature type="transmembrane region" description="Helical" evidence="9">
    <location>
        <begin position="143"/>
        <end position="165"/>
    </location>
</feature>
<feature type="transmembrane region" description="Helical" evidence="9">
    <location>
        <begin position="414"/>
        <end position="438"/>
    </location>
</feature>
<evidence type="ECO:0000256" key="5">
    <source>
        <dbReference type="ARBA" id="ARBA00022989"/>
    </source>
</evidence>
<evidence type="ECO:0000259" key="10">
    <source>
        <dbReference type="PROSITE" id="PS50850"/>
    </source>
</evidence>
<feature type="transmembrane region" description="Helical" evidence="9">
    <location>
        <begin position="209"/>
        <end position="232"/>
    </location>
</feature>
<evidence type="ECO:0000256" key="2">
    <source>
        <dbReference type="ARBA" id="ARBA00010992"/>
    </source>
</evidence>
<feature type="transmembrane region" description="Helical" evidence="9">
    <location>
        <begin position="177"/>
        <end position="197"/>
    </location>
</feature>
<dbReference type="AlphaFoldDB" id="A0A8K0NN43"/>
<comment type="caution">
    <text evidence="11">The sequence shown here is derived from an EMBL/GenBank/DDBJ whole genome shotgun (WGS) entry which is preliminary data.</text>
</comment>
<feature type="transmembrane region" description="Helical" evidence="9">
    <location>
        <begin position="312"/>
        <end position="334"/>
    </location>
</feature>
<evidence type="ECO:0000313" key="11">
    <source>
        <dbReference type="EMBL" id="KAG7535944.1"/>
    </source>
</evidence>
<evidence type="ECO:0000313" key="12">
    <source>
        <dbReference type="Proteomes" id="UP000812966"/>
    </source>
</evidence>